<keyword evidence="6" id="KW-1185">Reference proteome</keyword>
<dbReference type="InterPro" id="IPR028098">
    <property type="entry name" value="Glyco_trans_4-like_N"/>
</dbReference>
<evidence type="ECO:0000313" key="5">
    <source>
        <dbReference type="EMBL" id="MDO3694420.1"/>
    </source>
</evidence>
<accession>A0ABT8VR32</accession>
<dbReference type="Proteomes" id="UP001168642">
    <property type="component" value="Unassembled WGS sequence"/>
</dbReference>
<organism evidence="5 6">
    <name type="scientific">Wenyingzhuangia gilva</name>
    <dbReference type="NCBI Taxonomy" id="3057677"/>
    <lineage>
        <taxon>Bacteria</taxon>
        <taxon>Pseudomonadati</taxon>
        <taxon>Bacteroidota</taxon>
        <taxon>Flavobacteriia</taxon>
        <taxon>Flavobacteriales</taxon>
        <taxon>Flavobacteriaceae</taxon>
        <taxon>Wenyingzhuangia</taxon>
    </lineage>
</organism>
<protein>
    <submittedName>
        <fullName evidence="5">Glycosyltransferase family 4 protein</fullName>
        <ecNumber evidence="5">2.4.-.-</ecNumber>
    </submittedName>
</protein>
<proteinExistence type="predicted"/>
<dbReference type="GO" id="GO:0016757">
    <property type="term" value="F:glycosyltransferase activity"/>
    <property type="evidence" value="ECO:0007669"/>
    <property type="project" value="UniProtKB-KW"/>
</dbReference>
<sequence>MRIGMILDKTFPPDPRVENEAVYLIGKGFEVYLFCLTYDENEVGLNDYKGIHVVRHLSNDFLYKSSALAYTFPYYKSKMSAKIKEFILLYQIHVLHVHDIQVVSAAYKASKAFKIPYILDLHENRPEIMKVYPHLKKGVGKWIIDIERWRAAEEKYAKLAKRVIVVTQEAKEELMERTNLPSKKIEVLPNTVLKKFYTNYTLEESIHTKFQDDFVLLYIGDTAIRRGLLTAIKAIPVLKDTIKNIKLVIVGKSTEDVILKAEVKRLGIEKYVSFEGWQDEKLFPSYIISSDICISPLHRNKHHDTTYANKLFQYLSFKKPLLVSNAIAQKKLVKKQEVGLTHKAKNSKDFADQVLKFYKQPALIDKMGKAGAEFVHKEFHWAKTAKTLGKIYNKIKKTK</sequence>
<keyword evidence="2 5" id="KW-0808">Transferase</keyword>
<dbReference type="SUPFAM" id="SSF53756">
    <property type="entry name" value="UDP-Glycosyltransferase/glycogen phosphorylase"/>
    <property type="match status" value="1"/>
</dbReference>
<dbReference type="PANTHER" id="PTHR12526">
    <property type="entry name" value="GLYCOSYLTRANSFERASE"/>
    <property type="match status" value="1"/>
</dbReference>
<dbReference type="EMBL" id="JAUMIT010000002">
    <property type="protein sequence ID" value="MDO3694420.1"/>
    <property type="molecule type" value="Genomic_DNA"/>
</dbReference>
<evidence type="ECO:0000259" key="4">
    <source>
        <dbReference type="Pfam" id="PF13439"/>
    </source>
</evidence>
<dbReference type="PANTHER" id="PTHR12526:SF629">
    <property type="entry name" value="TEICHURONIC ACID BIOSYNTHESIS GLYCOSYLTRANSFERASE TUAH-RELATED"/>
    <property type="match status" value="1"/>
</dbReference>
<dbReference type="Pfam" id="PF13439">
    <property type="entry name" value="Glyco_transf_4"/>
    <property type="match status" value="1"/>
</dbReference>
<evidence type="ECO:0000256" key="2">
    <source>
        <dbReference type="ARBA" id="ARBA00022679"/>
    </source>
</evidence>
<dbReference type="Gene3D" id="3.40.50.2000">
    <property type="entry name" value="Glycogen Phosphorylase B"/>
    <property type="match status" value="2"/>
</dbReference>
<dbReference type="CDD" id="cd03801">
    <property type="entry name" value="GT4_PimA-like"/>
    <property type="match status" value="1"/>
</dbReference>
<evidence type="ECO:0000256" key="1">
    <source>
        <dbReference type="ARBA" id="ARBA00022676"/>
    </source>
</evidence>
<gene>
    <name evidence="5" type="ORF">QVZ41_06110</name>
</gene>
<dbReference type="InterPro" id="IPR001296">
    <property type="entry name" value="Glyco_trans_1"/>
</dbReference>
<comment type="caution">
    <text evidence="5">The sequence shown here is derived from an EMBL/GenBank/DDBJ whole genome shotgun (WGS) entry which is preliminary data.</text>
</comment>
<name>A0ABT8VR32_9FLAO</name>
<dbReference type="Pfam" id="PF00534">
    <property type="entry name" value="Glycos_transf_1"/>
    <property type="match status" value="1"/>
</dbReference>
<evidence type="ECO:0000259" key="3">
    <source>
        <dbReference type="Pfam" id="PF00534"/>
    </source>
</evidence>
<reference evidence="5" key="1">
    <citation type="submission" date="2023-07" db="EMBL/GenBank/DDBJ databases">
        <title>Wenyingzhuangia sp. chi5 genome sequencing and assembly.</title>
        <authorList>
            <person name="Park S."/>
        </authorList>
    </citation>
    <scope>NUCLEOTIDE SEQUENCE</scope>
    <source>
        <strain evidence="5">Chi5</strain>
    </source>
</reference>
<evidence type="ECO:0000313" key="6">
    <source>
        <dbReference type="Proteomes" id="UP001168642"/>
    </source>
</evidence>
<dbReference type="RefSeq" id="WP_302883670.1">
    <property type="nucleotide sequence ID" value="NZ_JAUMIT010000002.1"/>
</dbReference>
<feature type="domain" description="Glycosyltransferase subfamily 4-like N-terminal" evidence="4">
    <location>
        <begin position="18"/>
        <end position="192"/>
    </location>
</feature>
<keyword evidence="1 5" id="KW-0328">Glycosyltransferase</keyword>
<feature type="domain" description="Glycosyl transferase family 1" evidence="3">
    <location>
        <begin position="206"/>
        <end position="373"/>
    </location>
</feature>
<dbReference type="EC" id="2.4.-.-" evidence="5"/>